<evidence type="ECO:0000313" key="2">
    <source>
        <dbReference type="EMBL" id="WIT11636.1"/>
    </source>
</evidence>
<dbReference type="AlphaFoldDB" id="A0AA95NL30"/>
<evidence type="ECO:0000259" key="1">
    <source>
        <dbReference type="Pfam" id="PF17885"/>
    </source>
</evidence>
<sequence>MSARKIAIVGAGQSGLPLAIALQARGDEVTLLTNRSPDDIRAGRVMSSQCMFDASLQIERDFGLNQWEHLCPPVQGIGLTVPHPGQAGAKLIDWAAPLTRYAQAVDQRIKMPGWMDLFVQRGGKLVLKDAGIADLEELAERNELTVVSAGKGEIVRLFESDPLRSAFDQPMRALALSYVKGMTPRTPFSRVCFNLIPGVGEYFVFPALTTSGPCEIMVFEGVPGGAMDCWAGVKTPEQHLQQSLSILETFLPWEAERCRHVELTDDMGILAGRFAPTIRRPVGRLPSGRIVMGLGDAVCVNDPITGQGSNNATKAFKVAHSSILARGDGAFDEAWMNASFERFWDYAQHVVRWTNSLLTPPPEHILNLLGAAGQCPSLASEIANNFNHPPNYFPWWTDAAECQALVARHMAASSAGSLAGAAA</sequence>
<accession>A0AA95NL30</accession>
<dbReference type="RefSeq" id="WP_285232721.1">
    <property type="nucleotide sequence ID" value="NZ_CP116346.1"/>
</dbReference>
<feature type="domain" description="Styrene monooxygenase StyA putative substrate binding" evidence="1">
    <location>
        <begin position="150"/>
        <end position="257"/>
    </location>
</feature>
<dbReference type="EMBL" id="CP116346">
    <property type="protein sequence ID" value="WIT11636.1"/>
    <property type="molecule type" value="Genomic_DNA"/>
</dbReference>
<dbReference type="InterPro" id="IPR041654">
    <property type="entry name" value="StyA_sbd"/>
</dbReference>
<keyword evidence="3" id="KW-1185">Reference proteome</keyword>
<organism evidence="2 3">
    <name type="scientific">Paucibacter sediminis</name>
    <dbReference type="NCBI Taxonomy" id="3019553"/>
    <lineage>
        <taxon>Bacteria</taxon>
        <taxon>Pseudomonadati</taxon>
        <taxon>Pseudomonadota</taxon>
        <taxon>Betaproteobacteria</taxon>
        <taxon>Burkholderiales</taxon>
        <taxon>Sphaerotilaceae</taxon>
        <taxon>Roseateles</taxon>
    </lineage>
</organism>
<gene>
    <name evidence="2" type="ORF">PFX98_22540</name>
</gene>
<dbReference type="Gene3D" id="3.50.50.60">
    <property type="entry name" value="FAD/NAD(P)-binding domain"/>
    <property type="match status" value="2"/>
</dbReference>
<dbReference type="SUPFAM" id="SSF51905">
    <property type="entry name" value="FAD/NAD(P)-binding domain"/>
    <property type="match status" value="1"/>
</dbReference>
<dbReference type="Proteomes" id="UP001177769">
    <property type="component" value="Chromosome"/>
</dbReference>
<protein>
    <submittedName>
        <fullName evidence="2">FAD-binding oxidoreductase</fullName>
    </submittedName>
</protein>
<reference evidence="2" key="1">
    <citation type="submission" date="2023-01" db="EMBL/GenBank/DDBJ databases">
        <title>Whole genome sequence of Paucibacter sp. S2-9 isolated from pond sediment.</title>
        <authorList>
            <person name="Jung J.Y."/>
        </authorList>
    </citation>
    <scope>NUCLEOTIDE SEQUENCE</scope>
    <source>
        <strain evidence="2">S2-9</strain>
    </source>
</reference>
<dbReference type="KEGG" id="pais:PFX98_22540"/>
<dbReference type="Gene3D" id="3.30.9.40">
    <property type="match status" value="1"/>
</dbReference>
<evidence type="ECO:0000313" key="3">
    <source>
        <dbReference type="Proteomes" id="UP001177769"/>
    </source>
</evidence>
<proteinExistence type="predicted"/>
<name>A0AA95NL30_9BURK</name>
<dbReference type="InterPro" id="IPR036188">
    <property type="entry name" value="FAD/NAD-bd_sf"/>
</dbReference>
<dbReference type="Pfam" id="PF17885">
    <property type="entry name" value="Smoa_sbd"/>
    <property type="match status" value="1"/>
</dbReference>